<keyword evidence="5 8" id="KW-0812">Transmembrane</keyword>
<feature type="transmembrane region" description="Helical" evidence="9">
    <location>
        <begin position="237"/>
        <end position="256"/>
    </location>
</feature>
<evidence type="ECO:0000256" key="1">
    <source>
        <dbReference type="ARBA" id="ARBA00004651"/>
    </source>
</evidence>
<dbReference type="SUPFAM" id="SSF81345">
    <property type="entry name" value="ABC transporter involved in vitamin B12 uptake, BtuC"/>
    <property type="match status" value="1"/>
</dbReference>
<dbReference type="PANTHER" id="PTHR30477">
    <property type="entry name" value="ABC-TRANSPORTER METAL-BINDING PROTEIN"/>
    <property type="match status" value="1"/>
</dbReference>
<dbReference type="FunFam" id="1.10.3470.10:FF:000003">
    <property type="entry name" value="Iron ABC transporter permease SitD"/>
    <property type="match status" value="1"/>
</dbReference>
<proteinExistence type="inferred from homology"/>
<dbReference type="PANTHER" id="PTHR30477:SF3">
    <property type="entry name" value="METAL TRANSPORT SYSTEM MEMBRANE PROTEIN CT_069-RELATED"/>
    <property type="match status" value="1"/>
</dbReference>
<dbReference type="KEGG" id="rmai:MACH21_17170"/>
<evidence type="ECO:0000256" key="4">
    <source>
        <dbReference type="ARBA" id="ARBA00022475"/>
    </source>
</evidence>
<dbReference type="RefSeq" id="WP_338271357.1">
    <property type="nucleotide sequence ID" value="NZ_AP027266.1"/>
</dbReference>
<feature type="transmembrane region" description="Helical" evidence="9">
    <location>
        <begin position="74"/>
        <end position="95"/>
    </location>
</feature>
<gene>
    <name evidence="10" type="primary">mntB</name>
    <name evidence="10" type="ORF">MACH21_17170</name>
</gene>
<feature type="transmembrane region" description="Helical" evidence="9">
    <location>
        <begin position="48"/>
        <end position="68"/>
    </location>
</feature>
<evidence type="ECO:0000313" key="10">
    <source>
        <dbReference type="EMBL" id="BDW85540.1"/>
    </source>
</evidence>
<evidence type="ECO:0000256" key="9">
    <source>
        <dbReference type="SAM" id="Phobius"/>
    </source>
</evidence>
<dbReference type="InterPro" id="IPR001626">
    <property type="entry name" value="ABC_TroCD"/>
</dbReference>
<feature type="transmembrane region" description="Helical" evidence="9">
    <location>
        <begin position="268"/>
        <end position="290"/>
    </location>
</feature>
<evidence type="ECO:0000256" key="3">
    <source>
        <dbReference type="ARBA" id="ARBA00022448"/>
    </source>
</evidence>
<keyword evidence="6 9" id="KW-1133">Transmembrane helix</keyword>
<evidence type="ECO:0000256" key="6">
    <source>
        <dbReference type="ARBA" id="ARBA00022989"/>
    </source>
</evidence>
<evidence type="ECO:0000313" key="11">
    <source>
        <dbReference type="Proteomes" id="UP001337723"/>
    </source>
</evidence>
<dbReference type="AlphaFoldDB" id="A0AA48HD21"/>
<dbReference type="EMBL" id="AP027266">
    <property type="protein sequence ID" value="BDW85540.1"/>
    <property type="molecule type" value="Genomic_DNA"/>
</dbReference>
<feature type="transmembrane region" description="Helical" evidence="9">
    <location>
        <begin position="148"/>
        <end position="169"/>
    </location>
</feature>
<evidence type="ECO:0000256" key="2">
    <source>
        <dbReference type="ARBA" id="ARBA00008034"/>
    </source>
</evidence>
<evidence type="ECO:0000256" key="7">
    <source>
        <dbReference type="ARBA" id="ARBA00023136"/>
    </source>
</evidence>
<keyword evidence="7 9" id="KW-0472">Membrane</keyword>
<dbReference type="GO" id="GO:0010043">
    <property type="term" value="P:response to zinc ion"/>
    <property type="evidence" value="ECO:0007669"/>
    <property type="project" value="TreeGrafter"/>
</dbReference>
<sequence length="403" mass="42225">MAAFLDALTLQAGYNAALVAIGAALLGFAAGTAGTFLFLRKRALVSDAVAHATLPGVGIAFLVMVALGGEGRSLLGLLVGSAISAWVGLLLVDWIARRTRLAEDAAIGAVLSVFFGFGVVLLTVIQTLDRGRQAGLEDFLLGSTAGMLMQDAQIIAIGGALVVALIWMLRRPMTLVSFDAGYAATMGVDTRRIDLAMMALVMAVTVIGLKLVGLILIVALLIIPAVTARFWTNRVELVLWTAGAIGGLSGFVGAALSASAPDLPTGPIIVLIAAGFFALSLILAPARGVLAAGLAHRRFQARVHRRQGLLALVRGEPIHDPLTLRILRAEGVIRADGVATDKGRALAAKIARDERRWDVARRVHQDTSLTGRYDGLTPIEEVFTADQIADFDARLGPPQPVAG</sequence>
<dbReference type="GO" id="GO:0043190">
    <property type="term" value="C:ATP-binding cassette (ABC) transporter complex"/>
    <property type="evidence" value="ECO:0007669"/>
    <property type="project" value="InterPro"/>
</dbReference>
<comment type="subcellular location">
    <subcellularLocation>
        <location evidence="1 8">Cell membrane</location>
        <topology evidence="1 8">Multi-pass membrane protein</topology>
    </subcellularLocation>
</comment>
<dbReference type="Pfam" id="PF00950">
    <property type="entry name" value="ABC-3"/>
    <property type="match status" value="1"/>
</dbReference>
<organism evidence="10 11">
    <name type="scientific">Roseicyclus marinus</name>
    <dbReference type="NCBI Taxonomy" id="2161673"/>
    <lineage>
        <taxon>Bacteria</taxon>
        <taxon>Pseudomonadati</taxon>
        <taxon>Pseudomonadota</taxon>
        <taxon>Alphaproteobacteria</taxon>
        <taxon>Rhodobacterales</taxon>
        <taxon>Roseobacteraceae</taxon>
        <taxon>Roseicyclus</taxon>
    </lineage>
</organism>
<keyword evidence="4" id="KW-1003">Cell membrane</keyword>
<dbReference type="GO" id="GO:0071281">
    <property type="term" value="P:cellular response to iron ion"/>
    <property type="evidence" value="ECO:0007669"/>
    <property type="project" value="UniProtKB-ARBA"/>
</dbReference>
<evidence type="ECO:0000256" key="5">
    <source>
        <dbReference type="ARBA" id="ARBA00022692"/>
    </source>
</evidence>
<keyword evidence="11" id="KW-1185">Reference proteome</keyword>
<feature type="transmembrane region" description="Helical" evidence="9">
    <location>
        <begin position="12"/>
        <end position="39"/>
    </location>
</feature>
<dbReference type="Gene3D" id="1.10.3470.10">
    <property type="entry name" value="ABC transporter involved in vitamin B12 uptake, BtuC"/>
    <property type="match status" value="1"/>
</dbReference>
<dbReference type="CDD" id="cd06550">
    <property type="entry name" value="TM_ABC_iron-siderophores_like"/>
    <property type="match status" value="1"/>
</dbReference>
<name>A0AA48HD21_9RHOB</name>
<evidence type="ECO:0000256" key="8">
    <source>
        <dbReference type="RuleBase" id="RU003943"/>
    </source>
</evidence>
<accession>A0AA48HD21</accession>
<keyword evidence="3 8" id="KW-0813">Transport</keyword>
<dbReference type="InterPro" id="IPR037294">
    <property type="entry name" value="ABC_BtuC-like"/>
</dbReference>
<dbReference type="GO" id="GO:0055085">
    <property type="term" value="P:transmembrane transport"/>
    <property type="evidence" value="ECO:0007669"/>
    <property type="project" value="InterPro"/>
</dbReference>
<protein>
    <submittedName>
        <fullName evidence="10">Manganese ABC transporter permease</fullName>
    </submittedName>
</protein>
<reference evidence="10 11" key="1">
    <citation type="submission" date="2023-01" db="EMBL/GenBank/DDBJ databases">
        <title>Complete genome sequence of Roseicyclus marinus strain Dej080120_10.</title>
        <authorList>
            <person name="Ueki S."/>
            <person name="Maruyama F."/>
        </authorList>
    </citation>
    <scope>NUCLEOTIDE SEQUENCE [LARGE SCALE GENOMIC DNA]</scope>
    <source>
        <strain evidence="10 11">Dej080120_10</strain>
    </source>
</reference>
<feature type="transmembrane region" description="Helical" evidence="9">
    <location>
        <begin position="107"/>
        <end position="128"/>
    </location>
</feature>
<comment type="similarity">
    <text evidence="2 8">Belongs to the ABC-3 integral membrane protein family.</text>
</comment>
<dbReference type="Proteomes" id="UP001337723">
    <property type="component" value="Chromosome"/>
</dbReference>
<feature type="transmembrane region" description="Helical" evidence="9">
    <location>
        <begin position="195"/>
        <end position="225"/>
    </location>
</feature>